<dbReference type="InterPro" id="IPR002716">
    <property type="entry name" value="PIN_dom"/>
</dbReference>
<reference evidence="7 8" key="1">
    <citation type="submission" date="2020-08" db="EMBL/GenBank/DDBJ databases">
        <title>Genomic Encyclopedia of Type Strains, Phase IV (KMG-IV): sequencing the most valuable type-strain genomes for metagenomic binning, comparative biology and taxonomic classification.</title>
        <authorList>
            <person name="Goeker M."/>
        </authorList>
    </citation>
    <scope>NUCLEOTIDE SEQUENCE [LARGE SCALE GENOMIC DNA]</scope>
    <source>
        <strain evidence="7 8">DSM 21319</strain>
    </source>
</reference>
<organism evidence="7 8">
    <name type="scientific">Shinella fusca</name>
    <dbReference type="NCBI Taxonomy" id="544480"/>
    <lineage>
        <taxon>Bacteria</taxon>
        <taxon>Pseudomonadati</taxon>
        <taxon>Pseudomonadota</taxon>
        <taxon>Alphaproteobacteria</taxon>
        <taxon>Hyphomicrobiales</taxon>
        <taxon>Rhizobiaceae</taxon>
        <taxon>Shinella</taxon>
    </lineage>
</organism>
<keyword evidence="2 5" id="KW-0540">Nuclease</keyword>
<evidence type="ECO:0000256" key="4">
    <source>
        <dbReference type="ARBA" id="ARBA00022801"/>
    </source>
</evidence>
<protein>
    <recommendedName>
        <fullName evidence="5">Ribonuclease VapC</fullName>
        <shortName evidence="5">RNase VapC</shortName>
        <ecNumber evidence="5">3.1.-.-</ecNumber>
    </recommendedName>
    <alternativeName>
        <fullName evidence="5">Toxin VapC</fullName>
    </alternativeName>
</protein>
<feature type="binding site" evidence="5">
    <location>
        <position position="107"/>
    </location>
    <ligand>
        <name>Mg(2+)</name>
        <dbReference type="ChEBI" id="CHEBI:18420"/>
    </ligand>
</feature>
<proteinExistence type="inferred from homology"/>
<evidence type="ECO:0000256" key="1">
    <source>
        <dbReference type="ARBA" id="ARBA00022649"/>
    </source>
</evidence>
<dbReference type="GO" id="GO:0016787">
    <property type="term" value="F:hydrolase activity"/>
    <property type="evidence" value="ECO:0007669"/>
    <property type="project" value="UniProtKB-KW"/>
</dbReference>
<feature type="binding site" evidence="5">
    <location>
        <position position="4"/>
    </location>
    <ligand>
        <name>Mg(2+)</name>
        <dbReference type="ChEBI" id="CHEBI:18420"/>
    </ligand>
</feature>
<feature type="domain" description="PIN" evidence="6">
    <location>
        <begin position="1"/>
        <end position="130"/>
    </location>
</feature>
<keyword evidence="5" id="KW-0460">Magnesium</keyword>
<dbReference type="CDD" id="cd09871">
    <property type="entry name" value="PIN_MtVapC28-VapC30-like"/>
    <property type="match status" value="1"/>
</dbReference>
<keyword evidence="8" id="KW-1185">Reference proteome</keyword>
<dbReference type="InterPro" id="IPR029060">
    <property type="entry name" value="PIN-like_dom_sf"/>
</dbReference>
<evidence type="ECO:0000259" key="6">
    <source>
        <dbReference type="Pfam" id="PF01850"/>
    </source>
</evidence>
<evidence type="ECO:0000256" key="3">
    <source>
        <dbReference type="ARBA" id="ARBA00022723"/>
    </source>
</evidence>
<dbReference type="Proteomes" id="UP000535406">
    <property type="component" value="Unassembled WGS sequence"/>
</dbReference>
<keyword evidence="1 5" id="KW-1277">Toxin-antitoxin system</keyword>
<accession>A0A7W8DV75</accession>
<comment type="function">
    <text evidence="5">Toxic component of a toxin-antitoxin (TA) system. An RNase.</text>
</comment>
<keyword evidence="4 5" id="KW-0378">Hydrolase</keyword>
<keyword evidence="5" id="KW-0800">Toxin</keyword>
<gene>
    <name evidence="5" type="primary">vapC</name>
    <name evidence="7" type="ORF">HNQ66_002699</name>
</gene>
<name>A0A7W8DV75_9HYPH</name>
<dbReference type="HAMAP" id="MF_00265">
    <property type="entry name" value="VapC_Nob1"/>
    <property type="match status" value="1"/>
</dbReference>
<keyword evidence="3 5" id="KW-0479">Metal-binding</keyword>
<dbReference type="InterPro" id="IPR022907">
    <property type="entry name" value="VapC_family"/>
</dbReference>
<evidence type="ECO:0000313" key="8">
    <source>
        <dbReference type="Proteomes" id="UP000535406"/>
    </source>
</evidence>
<evidence type="ECO:0000256" key="5">
    <source>
        <dbReference type="HAMAP-Rule" id="MF_00265"/>
    </source>
</evidence>
<dbReference type="Pfam" id="PF01850">
    <property type="entry name" value="PIN"/>
    <property type="match status" value="1"/>
</dbReference>
<dbReference type="RefSeq" id="WP_184144666.1">
    <property type="nucleotide sequence ID" value="NZ_JACHIK010000008.1"/>
</dbReference>
<comment type="similarity">
    <text evidence="5">Belongs to the PINc/VapC protein family.</text>
</comment>
<comment type="caution">
    <text evidence="7">The sequence shown here is derived from an EMBL/GenBank/DDBJ whole genome shotgun (WGS) entry which is preliminary data.</text>
</comment>
<dbReference type="Gene3D" id="3.40.50.1010">
    <property type="entry name" value="5'-nuclease"/>
    <property type="match status" value="1"/>
</dbReference>
<dbReference type="GO" id="GO:0000287">
    <property type="term" value="F:magnesium ion binding"/>
    <property type="evidence" value="ECO:0007669"/>
    <property type="project" value="UniProtKB-UniRule"/>
</dbReference>
<dbReference type="EMBL" id="JACHIK010000008">
    <property type="protein sequence ID" value="MBB5043295.1"/>
    <property type="molecule type" value="Genomic_DNA"/>
</dbReference>
<dbReference type="SUPFAM" id="SSF88723">
    <property type="entry name" value="PIN domain-like"/>
    <property type="match status" value="1"/>
</dbReference>
<sequence length="141" mass="15070">MVVDASVMIAILTGEDGGEIHAGLIEDARRRVTSVMATWEASVGLFRKTGLSMSEARAVVREFVEVAGIDVLPVEPEDEALALAIFETNGRHTVSDAERNRALNMADCFHYAVARRQGVPILTTDAGFLSTGLVVLGLSAQ</sequence>
<evidence type="ECO:0000256" key="2">
    <source>
        <dbReference type="ARBA" id="ARBA00022722"/>
    </source>
</evidence>
<evidence type="ECO:0000313" key="7">
    <source>
        <dbReference type="EMBL" id="MBB5043295.1"/>
    </source>
</evidence>
<dbReference type="EC" id="3.1.-.-" evidence="5"/>
<comment type="cofactor">
    <cofactor evidence="5">
        <name>Mg(2+)</name>
        <dbReference type="ChEBI" id="CHEBI:18420"/>
    </cofactor>
</comment>
<dbReference type="GO" id="GO:0004540">
    <property type="term" value="F:RNA nuclease activity"/>
    <property type="evidence" value="ECO:0007669"/>
    <property type="project" value="InterPro"/>
</dbReference>
<dbReference type="AlphaFoldDB" id="A0A7W8DV75"/>
<dbReference type="GO" id="GO:0090729">
    <property type="term" value="F:toxin activity"/>
    <property type="evidence" value="ECO:0007669"/>
    <property type="project" value="UniProtKB-KW"/>
</dbReference>